<keyword evidence="2" id="KW-0479">Metal-binding</keyword>
<dbReference type="SMART" id="SM00355">
    <property type="entry name" value="ZnF_C2H2"/>
    <property type="match status" value="6"/>
</dbReference>
<keyword evidence="6" id="KW-0805">Transcription regulation</keyword>
<feature type="domain" description="C2H2-type" evidence="11">
    <location>
        <begin position="136"/>
        <end position="163"/>
    </location>
</feature>
<evidence type="ECO:0000256" key="9">
    <source>
        <dbReference type="PROSITE-ProRule" id="PRU00042"/>
    </source>
</evidence>
<evidence type="ECO:0000313" key="13">
    <source>
        <dbReference type="Proteomes" id="UP001235939"/>
    </source>
</evidence>
<dbReference type="Gene3D" id="3.30.160.60">
    <property type="entry name" value="Classic Zinc Finger"/>
    <property type="match status" value="4"/>
</dbReference>
<dbReference type="PROSITE" id="PS00028">
    <property type="entry name" value="ZINC_FINGER_C2H2_1"/>
    <property type="match status" value="5"/>
</dbReference>
<evidence type="ECO:0000256" key="3">
    <source>
        <dbReference type="ARBA" id="ARBA00022737"/>
    </source>
</evidence>
<organism evidence="12 13">
    <name type="scientific">Cordylochernes scorpioides</name>
    <dbReference type="NCBI Taxonomy" id="51811"/>
    <lineage>
        <taxon>Eukaryota</taxon>
        <taxon>Metazoa</taxon>
        <taxon>Ecdysozoa</taxon>
        <taxon>Arthropoda</taxon>
        <taxon>Chelicerata</taxon>
        <taxon>Arachnida</taxon>
        <taxon>Pseudoscorpiones</taxon>
        <taxon>Cheliferoidea</taxon>
        <taxon>Chernetidae</taxon>
        <taxon>Cordylochernes</taxon>
    </lineage>
</organism>
<evidence type="ECO:0000256" key="6">
    <source>
        <dbReference type="ARBA" id="ARBA00023015"/>
    </source>
</evidence>
<protein>
    <submittedName>
        <fullName evidence="12">BCL11A</fullName>
    </submittedName>
</protein>
<dbReference type="Pfam" id="PF00096">
    <property type="entry name" value="zf-C2H2"/>
    <property type="match status" value="5"/>
</dbReference>
<keyword evidence="8" id="KW-0539">Nucleus</keyword>
<evidence type="ECO:0000256" key="4">
    <source>
        <dbReference type="ARBA" id="ARBA00022771"/>
    </source>
</evidence>
<feature type="domain" description="C2H2-type" evidence="11">
    <location>
        <begin position="164"/>
        <end position="191"/>
    </location>
</feature>
<feature type="domain" description="C2H2-type" evidence="11">
    <location>
        <begin position="463"/>
        <end position="485"/>
    </location>
</feature>
<feature type="compositionally biased region" description="Basic and acidic residues" evidence="10">
    <location>
        <begin position="228"/>
        <end position="239"/>
    </location>
</feature>
<gene>
    <name evidence="12" type="ORF">LAZ67_2006110</name>
</gene>
<evidence type="ECO:0000259" key="11">
    <source>
        <dbReference type="PROSITE" id="PS50157"/>
    </source>
</evidence>
<name>A0ABY6K576_9ARAC</name>
<dbReference type="Proteomes" id="UP001235939">
    <property type="component" value="Chromosome 02"/>
</dbReference>
<evidence type="ECO:0000256" key="1">
    <source>
        <dbReference type="ARBA" id="ARBA00004123"/>
    </source>
</evidence>
<keyword evidence="3" id="KW-0677">Repeat</keyword>
<keyword evidence="13" id="KW-1185">Reference proteome</keyword>
<feature type="compositionally biased region" description="Acidic residues" evidence="10">
    <location>
        <begin position="214"/>
        <end position="227"/>
    </location>
</feature>
<sequence>MGQFKFDNPQFTIFEVKIQVYLQTCRKVVQTNVVFVSESSLYECVTCQEDFEDSELLAKHVQKEHGVRLSLHGPPVAKEATQPLTSHNLSLLESEQQDFYSQRLREIADATSNISGTEAARPSLLPQADLPRRHLKFCEFCGKAFKFRSNLMVHRRTHTGEKPFKCDLCNHACSQASKLKRHMKTHKTLDSGNSSPSDDKRISEKDSNTTDSTNGEEEDEEEDEEEFAEVKEEKSREMPVPEDLSTPCGTSLSPAPDSGVVEGSPPNTPEEKPDRLALLNEVMARSGLAEIPSYREAYNQVLQETGVVKWEPGFKTESRDDDEDTDSLCSGSTECTTDDKSLQKFPPKRGLSSAFQDAVIEKKLRSSDEESGKISGDGGIGSALPWLAPIMPTPSFQGLYLNTDDPNAKENRCQSPANYTLPHASKKDQLQKRNDTCEFCGKYFKNCSNLTVHRRSHTGEKPYKCDLCSYACAQSSKLTRHMKTHGLGSKESFKCKFCNMPFSVPSTLEKHMRKCMMTHSSVESVLGVIAAS</sequence>
<evidence type="ECO:0000256" key="5">
    <source>
        <dbReference type="ARBA" id="ARBA00022833"/>
    </source>
</evidence>
<feature type="domain" description="C2H2-type" evidence="11">
    <location>
        <begin position="493"/>
        <end position="524"/>
    </location>
</feature>
<dbReference type="EMBL" id="CP092864">
    <property type="protein sequence ID" value="UYV63948.1"/>
    <property type="molecule type" value="Genomic_DNA"/>
</dbReference>
<dbReference type="PROSITE" id="PS50157">
    <property type="entry name" value="ZINC_FINGER_C2H2_2"/>
    <property type="match status" value="6"/>
</dbReference>
<dbReference type="InterPro" id="IPR013087">
    <property type="entry name" value="Znf_C2H2_type"/>
</dbReference>
<evidence type="ECO:0000256" key="2">
    <source>
        <dbReference type="ARBA" id="ARBA00022723"/>
    </source>
</evidence>
<dbReference type="InterPro" id="IPR051497">
    <property type="entry name" value="Dev/Hematopoietic_TF"/>
</dbReference>
<dbReference type="SUPFAM" id="SSF57667">
    <property type="entry name" value="beta-beta-alpha zinc fingers"/>
    <property type="match status" value="3"/>
</dbReference>
<reference evidence="12 13" key="1">
    <citation type="submission" date="2022-01" db="EMBL/GenBank/DDBJ databases">
        <title>A chromosomal length assembly of Cordylochernes scorpioides.</title>
        <authorList>
            <person name="Zeh D."/>
            <person name="Zeh J."/>
        </authorList>
    </citation>
    <scope>NUCLEOTIDE SEQUENCE [LARGE SCALE GENOMIC DNA]</scope>
    <source>
        <strain evidence="12">IN4F17</strain>
        <tissue evidence="12">Whole Body</tissue>
    </source>
</reference>
<evidence type="ECO:0000256" key="7">
    <source>
        <dbReference type="ARBA" id="ARBA00023163"/>
    </source>
</evidence>
<proteinExistence type="predicted"/>
<evidence type="ECO:0000313" key="12">
    <source>
        <dbReference type="EMBL" id="UYV63948.1"/>
    </source>
</evidence>
<keyword evidence="7" id="KW-0804">Transcription</keyword>
<keyword evidence="5" id="KW-0862">Zinc</keyword>
<feature type="region of interest" description="Disordered" evidence="10">
    <location>
        <begin position="180"/>
        <end position="273"/>
    </location>
</feature>
<evidence type="ECO:0000256" key="10">
    <source>
        <dbReference type="SAM" id="MobiDB-lite"/>
    </source>
</evidence>
<dbReference type="InterPro" id="IPR036236">
    <property type="entry name" value="Znf_C2H2_sf"/>
</dbReference>
<feature type="compositionally biased region" description="Basic and acidic residues" evidence="10">
    <location>
        <begin position="197"/>
        <end position="208"/>
    </location>
</feature>
<comment type="subcellular location">
    <subcellularLocation>
        <location evidence="1">Nucleus</location>
    </subcellularLocation>
</comment>
<feature type="domain" description="C2H2-type" evidence="11">
    <location>
        <begin position="42"/>
        <end position="65"/>
    </location>
</feature>
<evidence type="ECO:0000256" key="8">
    <source>
        <dbReference type="ARBA" id="ARBA00023242"/>
    </source>
</evidence>
<feature type="region of interest" description="Disordered" evidence="10">
    <location>
        <begin position="314"/>
        <end position="349"/>
    </location>
</feature>
<dbReference type="PANTHER" id="PTHR45993:SF6">
    <property type="entry name" value="C2H2-TYPE DOMAIN-CONTAINING PROTEIN"/>
    <property type="match status" value="1"/>
</dbReference>
<dbReference type="PANTHER" id="PTHR45993">
    <property type="entry name" value="B-CELL LYMPHOMA/LEUKEMIA 11"/>
    <property type="match status" value="1"/>
</dbReference>
<accession>A0ABY6K576</accession>
<feature type="domain" description="C2H2-type" evidence="11">
    <location>
        <begin position="435"/>
        <end position="462"/>
    </location>
</feature>
<keyword evidence="4 9" id="KW-0863">Zinc-finger</keyword>